<accession>A0A9W9F3Z6</accession>
<dbReference type="AlphaFoldDB" id="A0A9W9F3Z6"/>
<proteinExistence type="predicted"/>
<sequence length="138" mass="15400">MPTTVQILVYRGEPVDSINYRHAALFFKFPNGSQSLMNAEGTPGLFEFKAREDYAPEFSIKLAATIPVAEFSDAVNPWSIRPVVSATPIKNGDLGWNCQNWVADALGRLVDFGYLTTAQREPAYRQMIRVIMEAPDNS</sequence>
<dbReference type="Proteomes" id="UP001149165">
    <property type="component" value="Unassembled WGS sequence"/>
</dbReference>
<dbReference type="EMBL" id="JAPQKH010000006">
    <property type="protein sequence ID" value="KAJ5093215.1"/>
    <property type="molecule type" value="Genomic_DNA"/>
</dbReference>
<reference evidence="1" key="2">
    <citation type="journal article" date="2023" name="IMA Fungus">
        <title>Comparative genomic study of the Penicillium genus elucidates a diverse pangenome and 15 lateral gene transfer events.</title>
        <authorList>
            <person name="Petersen C."/>
            <person name="Sorensen T."/>
            <person name="Nielsen M.R."/>
            <person name="Sondergaard T.E."/>
            <person name="Sorensen J.L."/>
            <person name="Fitzpatrick D.A."/>
            <person name="Frisvad J.C."/>
            <person name="Nielsen K.L."/>
        </authorList>
    </citation>
    <scope>NUCLEOTIDE SEQUENCE</scope>
    <source>
        <strain evidence="1">IBT 30069</strain>
    </source>
</reference>
<evidence type="ECO:0000313" key="2">
    <source>
        <dbReference type="Proteomes" id="UP001149165"/>
    </source>
</evidence>
<evidence type="ECO:0000313" key="1">
    <source>
        <dbReference type="EMBL" id="KAJ5093215.1"/>
    </source>
</evidence>
<comment type="caution">
    <text evidence="1">The sequence shown here is derived from an EMBL/GenBank/DDBJ whole genome shotgun (WGS) entry which is preliminary data.</text>
</comment>
<reference evidence="1" key="1">
    <citation type="submission" date="2022-11" db="EMBL/GenBank/DDBJ databases">
        <authorList>
            <person name="Petersen C."/>
        </authorList>
    </citation>
    <scope>NUCLEOTIDE SEQUENCE</scope>
    <source>
        <strain evidence="1">IBT 30069</strain>
    </source>
</reference>
<organism evidence="1 2">
    <name type="scientific">Penicillium angulare</name>
    <dbReference type="NCBI Taxonomy" id="116970"/>
    <lineage>
        <taxon>Eukaryota</taxon>
        <taxon>Fungi</taxon>
        <taxon>Dikarya</taxon>
        <taxon>Ascomycota</taxon>
        <taxon>Pezizomycotina</taxon>
        <taxon>Eurotiomycetes</taxon>
        <taxon>Eurotiomycetidae</taxon>
        <taxon>Eurotiales</taxon>
        <taxon>Aspergillaceae</taxon>
        <taxon>Penicillium</taxon>
    </lineage>
</organism>
<gene>
    <name evidence="1" type="ORF">N7456_009076</name>
</gene>
<name>A0A9W9F3Z6_9EURO</name>
<protein>
    <submittedName>
        <fullName evidence="1">Uncharacterized protein</fullName>
    </submittedName>
</protein>
<dbReference type="OrthoDB" id="37659at2759"/>
<keyword evidence="2" id="KW-1185">Reference proteome</keyword>